<proteinExistence type="predicted"/>
<feature type="region of interest" description="Disordered" evidence="1">
    <location>
        <begin position="1"/>
        <end position="28"/>
    </location>
</feature>
<name>A0ABN1U6E1_9ACTN</name>
<sequence>MLPPVRRGPARAGPVVRKHTSIPAPEGLSTRAAAYVHGYVPTERNTQSPGMRNSVPDTNLQYVQPF</sequence>
<reference evidence="2 3" key="1">
    <citation type="journal article" date="2019" name="Int. J. Syst. Evol. Microbiol.">
        <title>The Global Catalogue of Microorganisms (GCM) 10K type strain sequencing project: providing services to taxonomists for standard genome sequencing and annotation.</title>
        <authorList>
            <consortium name="The Broad Institute Genomics Platform"/>
            <consortium name="The Broad Institute Genome Sequencing Center for Infectious Disease"/>
            <person name="Wu L."/>
            <person name="Ma J."/>
        </authorList>
    </citation>
    <scope>NUCLEOTIDE SEQUENCE [LARGE SCALE GENOMIC DNA]</scope>
    <source>
        <strain evidence="2 3">JCM 13002</strain>
    </source>
</reference>
<evidence type="ECO:0000313" key="3">
    <source>
        <dbReference type="Proteomes" id="UP001499987"/>
    </source>
</evidence>
<dbReference type="EMBL" id="BAAALD010000114">
    <property type="protein sequence ID" value="GAA1119511.1"/>
    <property type="molecule type" value="Genomic_DNA"/>
</dbReference>
<protein>
    <submittedName>
        <fullName evidence="2">Uncharacterized protein</fullName>
    </submittedName>
</protein>
<evidence type="ECO:0000313" key="2">
    <source>
        <dbReference type="EMBL" id="GAA1119511.1"/>
    </source>
</evidence>
<keyword evidence="3" id="KW-1185">Reference proteome</keyword>
<feature type="compositionally biased region" description="Low complexity" evidence="1">
    <location>
        <begin position="1"/>
        <end position="15"/>
    </location>
</feature>
<comment type="caution">
    <text evidence="2">The sequence shown here is derived from an EMBL/GenBank/DDBJ whole genome shotgun (WGS) entry which is preliminary data.</text>
</comment>
<organism evidence="2 3">
    <name type="scientific">Kitasatospora arboriphila</name>
    <dbReference type="NCBI Taxonomy" id="258052"/>
    <lineage>
        <taxon>Bacteria</taxon>
        <taxon>Bacillati</taxon>
        <taxon>Actinomycetota</taxon>
        <taxon>Actinomycetes</taxon>
        <taxon>Kitasatosporales</taxon>
        <taxon>Streptomycetaceae</taxon>
        <taxon>Kitasatospora</taxon>
    </lineage>
</organism>
<feature type="region of interest" description="Disordered" evidence="1">
    <location>
        <begin position="42"/>
        <end position="66"/>
    </location>
</feature>
<accession>A0ABN1U6E1</accession>
<dbReference type="Proteomes" id="UP001499987">
    <property type="component" value="Unassembled WGS sequence"/>
</dbReference>
<gene>
    <name evidence="2" type="ORF">GCM10009663_69240</name>
</gene>
<feature type="compositionally biased region" description="Polar residues" evidence="1">
    <location>
        <begin position="43"/>
        <end position="66"/>
    </location>
</feature>
<evidence type="ECO:0000256" key="1">
    <source>
        <dbReference type="SAM" id="MobiDB-lite"/>
    </source>
</evidence>